<dbReference type="PANTHER" id="PTHR11782:SF121">
    <property type="entry name" value="NUCLEOSIDE-DIPHOSPHATASE MIG-23"/>
    <property type="match status" value="1"/>
</dbReference>
<dbReference type="GO" id="GO:0005524">
    <property type="term" value="F:ATP binding"/>
    <property type="evidence" value="ECO:0007669"/>
    <property type="project" value="UniProtKB-KW"/>
</dbReference>
<keyword evidence="4" id="KW-0547">Nucleotide-binding</keyword>
<sequence length="683" mass="77174">MSDRYGIVVDAGSSGSRLQIYRWTDPATLASDKSSPSEVLHSVPNIIQEKEWGYRVNPGLSSYAKRPWKIWNSHLKPLIKFAETIIPEDKQKDTPIFIQATAGMRLLPEKQRNKILSNTCDSIRHHSKFQLNSCKDQIQVIDGDTEGIYGWMALNYLEDKFENFDSSNGINSHATFGFMDMGGASTQIAFVPSKESEREKHSNELYTVRLRNVDGSLQEWPVFVSSWLGFGANEARRRHLRNLIMSLPEGVNYDTNGDSTYDISDPCSQKGMKIQQKYKDIAYDITGSGDYKQCLRTIYPLLLKHLPCKEDSCLFNGVSAPAIDFDKDRFVGISEYWYTANDVFHMAGDYNFKDFEQRLKGFCEADWSQVEQNYENGKYGGNIQIPLLRDCCFKASWVVNVLHEGFGLPRIGFEADDSNNNDNNNYEDLKPAFQSVNTIKGAELSWTLGKILLYASSQTLAPIYSASVGVYPSEAYTLKVEEQRQADYAAQRDRESLFGLGPWWVIVLFIFSIMGIGFFLVKKHPKSKNLLLRMSIKLQAVLTKFKSHATSAYSHIAGGRNDLGVNEETQELSELEEGRFMHHSDSAADLRSSTLRTRSTANLQDLKFESFSPSPSSPPLSSRNKSQPGIPHSQSFSTFPLRAGCTSDDLMSKRFPSPRYPSQNTKLAGSLQDFMSLTNRQDR</sequence>
<dbReference type="RefSeq" id="XP_038777884.1">
    <property type="nucleotide sequence ID" value="XM_038921956.1"/>
</dbReference>
<feature type="active site" description="Proton acceptor" evidence="3">
    <location>
        <position position="146"/>
    </location>
</feature>
<dbReference type="AlphaFoldDB" id="A0A875S3D8"/>
<accession>A0A875S3D8</accession>
<evidence type="ECO:0000313" key="7">
    <source>
        <dbReference type="EMBL" id="QPG74319.1"/>
    </source>
</evidence>
<feature type="compositionally biased region" description="Polar residues" evidence="5">
    <location>
        <begin position="660"/>
        <end position="683"/>
    </location>
</feature>
<dbReference type="InterPro" id="IPR000407">
    <property type="entry name" value="GDA1_CD39_NTPase"/>
</dbReference>
<keyword evidence="6" id="KW-0812">Transmembrane</keyword>
<dbReference type="Pfam" id="PF01150">
    <property type="entry name" value="GDA1_CD39"/>
    <property type="match status" value="1"/>
</dbReference>
<keyword evidence="6" id="KW-0472">Membrane</keyword>
<keyword evidence="8" id="KW-1185">Reference proteome</keyword>
<evidence type="ECO:0000256" key="1">
    <source>
        <dbReference type="ARBA" id="ARBA00009283"/>
    </source>
</evidence>
<evidence type="ECO:0008006" key="9">
    <source>
        <dbReference type="Google" id="ProtNLM"/>
    </source>
</evidence>
<protein>
    <recommendedName>
        <fullName evidence="9">Golgi apyrase</fullName>
    </recommendedName>
</protein>
<feature type="compositionally biased region" description="Polar residues" evidence="5">
    <location>
        <begin position="623"/>
        <end position="638"/>
    </location>
</feature>
<dbReference type="GO" id="GO:0016020">
    <property type="term" value="C:membrane"/>
    <property type="evidence" value="ECO:0007669"/>
    <property type="project" value="TreeGrafter"/>
</dbReference>
<keyword evidence="4" id="KW-0067">ATP-binding</keyword>
<evidence type="ECO:0000256" key="5">
    <source>
        <dbReference type="SAM" id="MobiDB-lite"/>
    </source>
</evidence>
<reference evidence="7" key="1">
    <citation type="submission" date="2020-10" db="EMBL/GenBank/DDBJ databases">
        <authorList>
            <person name="Roach M.J.R."/>
        </authorList>
    </citation>
    <scope>NUCLEOTIDE SEQUENCE</scope>
    <source>
        <strain evidence="7">CBS 1945</strain>
    </source>
</reference>
<dbReference type="GO" id="GO:0004382">
    <property type="term" value="F:GDP phosphatase activity"/>
    <property type="evidence" value="ECO:0007669"/>
    <property type="project" value="TreeGrafter"/>
</dbReference>
<dbReference type="GO" id="GO:0006256">
    <property type="term" value="P:UDP catabolic process"/>
    <property type="evidence" value="ECO:0007669"/>
    <property type="project" value="TreeGrafter"/>
</dbReference>
<feature type="binding site" evidence="4">
    <location>
        <begin position="183"/>
        <end position="187"/>
    </location>
    <ligand>
        <name>ATP</name>
        <dbReference type="ChEBI" id="CHEBI:30616"/>
    </ligand>
</feature>
<evidence type="ECO:0000256" key="2">
    <source>
        <dbReference type="ARBA" id="ARBA00022801"/>
    </source>
</evidence>
<dbReference type="GO" id="GO:0045134">
    <property type="term" value="F:UDP phosphatase activity"/>
    <property type="evidence" value="ECO:0007669"/>
    <property type="project" value="TreeGrafter"/>
</dbReference>
<dbReference type="OrthoDB" id="6372431at2759"/>
<dbReference type="Proteomes" id="UP000662931">
    <property type="component" value="Chromosome 1"/>
</dbReference>
<gene>
    <name evidence="7" type="ORF">FOA43_001646</name>
</gene>
<evidence type="ECO:0000256" key="3">
    <source>
        <dbReference type="PIRSR" id="PIRSR600407-1"/>
    </source>
</evidence>
<dbReference type="KEGG" id="bnn:FOA43_001646"/>
<dbReference type="Gene3D" id="3.30.420.150">
    <property type="entry name" value="Exopolyphosphatase. Domain 2"/>
    <property type="match status" value="1"/>
</dbReference>
<dbReference type="GO" id="GO:0017111">
    <property type="term" value="F:ribonucleoside triphosphate phosphatase activity"/>
    <property type="evidence" value="ECO:0007669"/>
    <property type="project" value="TreeGrafter"/>
</dbReference>
<feature type="transmembrane region" description="Helical" evidence="6">
    <location>
        <begin position="501"/>
        <end position="521"/>
    </location>
</feature>
<dbReference type="Gene3D" id="3.30.420.40">
    <property type="match status" value="1"/>
</dbReference>
<dbReference type="GeneID" id="62195047"/>
<dbReference type="PANTHER" id="PTHR11782">
    <property type="entry name" value="ADENOSINE/GUANOSINE DIPHOSPHATASE"/>
    <property type="match status" value="1"/>
</dbReference>
<feature type="compositionally biased region" description="Low complexity" evidence="5">
    <location>
        <begin position="610"/>
        <end position="622"/>
    </location>
</feature>
<dbReference type="EMBL" id="CP064812">
    <property type="protein sequence ID" value="QPG74319.1"/>
    <property type="molecule type" value="Genomic_DNA"/>
</dbReference>
<comment type="similarity">
    <text evidence="1">Belongs to the GDA1/CD39 NTPase family.</text>
</comment>
<dbReference type="GO" id="GO:0046036">
    <property type="term" value="P:CTP metabolic process"/>
    <property type="evidence" value="ECO:0007669"/>
    <property type="project" value="TreeGrafter"/>
</dbReference>
<evidence type="ECO:0000256" key="4">
    <source>
        <dbReference type="PIRSR" id="PIRSR600407-2"/>
    </source>
</evidence>
<evidence type="ECO:0000313" key="8">
    <source>
        <dbReference type="Proteomes" id="UP000662931"/>
    </source>
</evidence>
<organism evidence="7 8">
    <name type="scientific">Eeniella nana</name>
    <name type="common">Yeast</name>
    <name type="synonym">Brettanomyces nanus</name>
    <dbReference type="NCBI Taxonomy" id="13502"/>
    <lineage>
        <taxon>Eukaryota</taxon>
        <taxon>Fungi</taxon>
        <taxon>Dikarya</taxon>
        <taxon>Ascomycota</taxon>
        <taxon>Saccharomycotina</taxon>
        <taxon>Pichiomycetes</taxon>
        <taxon>Pichiales</taxon>
        <taxon>Pichiaceae</taxon>
        <taxon>Brettanomyces</taxon>
    </lineage>
</organism>
<name>A0A875S3D8_EENNA</name>
<proteinExistence type="inferred from homology"/>
<dbReference type="CDD" id="cd24039">
    <property type="entry name" value="ASKHA_NBD_YND1-like"/>
    <property type="match status" value="1"/>
</dbReference>
<dbReference type="GO" id="GO:0005794">
    <property type="term" value="C:Golgi apparatus"/>
    <property type="evidence" value="ECO:0007669"/>
    <property type="project" value="TreeGrafter"/>
</dbReference>
<keyword evidence="2" id="KW-0378">Hydrolase</keyword>
<evidence type="ECO:0000256" key="6">
    <source>
        <dbReference type="SAM" id="Phobius"/>
    </source>
</evidence>
<feature type="region of interest" description="Disordered" evidence="5">
    <location>
        <begin position="606"/>
        <end position="683"/>
    </location>
</feature>
<keyword evidence="6" id="KW-1133">Transmembrane helix</keyword>